<comment type="caution">
    <text evidence="5">The sequence shown here is derived from an EMBL/GenBank/DDBJ whole genome shotgun (WGS) entry which is preliminary data.</text>
</comment>
<comment type="subcellular location">
    <subcellularLocation>
        <location evidence="1">Nucleus</location>
    </subcellularLocation>
</comment>
<evidence type="ECO:0000256" key="1">
    <source>
        <dbReference type="ARBA" id="ARBA00004123"/>
    </source>
</evidence>
<reference evidence="5 6" key="1">
    <citation type="submission" date="2017-03" db="EMBL/GenBank/DDBJ databases">
        <title>Genomes of endolithic fungi from Antarctica.</title>
        <authorList>
            <person name="Coleine C."/>
            <person name="Masonjones S."/>
            <person name="Stajich J.E."/>
        </authorList>
    </citation>
    <scope>NUCLEOTIDE SEQUENCE [LARGE SCALE GENOMIC DNA]</scope>
    <source>
        <strain evidence="5 6">CCFEE 5187</strain>
    </source>
</reference>
<dbReference type="PANTHER" id="PTHR13495">
    <property type="entry name" value="NEFA-INTERACTING NUCLEAR PROTEIN NIP30"/>
    <property type="match status" value="1"/>
</dbReference>
<dbReference type="Pfam" id="PF10187">
    <property type="entry name" value="FAM192A_Fyv6_N"/>
    <property type="match status" value="1"/>
</dbReference>
<sequence length="274" mass="30333">MSCLEEEKQVLEEVPQLLDQKPEKAVANTIMSRFVSGGTIDEPVERDDKWLKAQQEIEARRRQKEEESRQQGGKTLFETLQANKAAKQEAFEESIRLKNQFRSLDEDEVEFLDSVLESTRAQESAVKKETLEQLDLFRKQQEEVEKAALSDTKQQSPPVEEEQWITSGKKRKKGREKEPLFGVKLRKSSSTAEKPSIAPPTAVPATTGSTAAEFRPAKAKDVAKVPVSEPLKPALISEPRVTVSSPQAASTPPKTSVVGPAALGLGSYSSDEDD</sequence>
<dbReference type="InterPro" id="IPR039845">
    <property type="entry name" value="FAM192A"/>
</dbReference>
<feature type="compositionally biased region" description="Polar residues" evidence="3">
    <location>
        <begin position="242"/>
        <end position="254"/>
    </location>
</feature>
<protein>
    <recommendedName>
        <fullName evidence="4">FAM192A/Fyv6 N-terminal domain-containing protein</fullName>
    </recommendedName>
</protein>
<proteinExistence type="predicted"/>
<evidence type="ECO:0000259" key="4">
    <source>
        <dbReference type="Pfam" id="PF10187"/>
    </source>
</evidence>
<feature type="region of interest" description="Disordered" evidence="3">
    <location>
        <begin position="145"/>
        <end position="274"/>
    </location>
</feature>
<gene>
    <name evidence="5" type="ORF">B0A49_00700</name>
</gene>
<name>A0A4U0XPK7_9PEZI</name>
<dbReference type="PANTHER" id="PTHR13495:SF0">
    <property type="entry name" value="PSME3-INTERACTING PROTEIN"/>
    <property type="match status" value="1"/>
</dbReference>
<dbReference type="Proteomes" id="UP000308768">
    <property type="component" value="Unassembled WGS sequence"/>
</dbReference>
<dbReference type="GO" id="GO:0005634">
    <property type="term" value="C:nucleus"/>
    <property type="evidence" value="ECO:0007669"/>
    <property type="project" value="UniProtKB-SubCell"/>
</dbReference>
<dbReference type="EMBL" id="NAJN01000145">
    <property type="protein sequence ID" value="TKA78367.1"/>
    <property type="molecule type" value="Genomic_DNA"/>
</dbReference>
<dbReference type="STRING" id="331657.A0A4U0XPK7"/>
<keyword evidence="6" id="KW-1185">Reference proteome</keyword>
<evidence type="ECO:0000256" key="2">
    <source>
        <dbReference type="ARBA" id="ARBA00023242"/>
    </source>
</evidence>
<feature type="domain" description="FAM192A/Fyv6 N-terminal" evidence="4">
    <location>
        <begin position="34"/>
        <end position="138"/>
    </location>
</feature>
<dbReference type="OrthoDB" id="75807at2759"/>
<dbReference type="AlphaFoldDB" id="A0A4U0XPK7"/>
<accession>A0A4U0XPK7</accession>
<dbReference type="InterPro" id="IPR019331">
    <property type="entry name" value="FAM192A/Fyv6_N"/>
</dbReference>
<organism evidence="5 6">
    <name type="scientific">Cryomyces minteri</name>
    <dbReference type="NCBI Taxonomy" id="331657"/>
    <lineage>
        <taxon>Eukaryota</taxon>
        <taxon>Fungi</taxon>
        <taxon>Dikarya</taxon>
        <taxon>Ascomycota</taxon>
        <taxon>Pezizomycotina</taxon>
        <taxon>Dothideomycetes</taxon>
        <taxon>Dothideomycetes incertae sedis</taxon>
        <taxon>Cryomyces</taxon>
    </lineage>
</organism>
<evidence type="ECO:0000256" key="3">
    <source>
        <dbReference type="SAM" id="MobiDB-lite"/>
    </source>
</evidence>
<keyword evidence="2" id="KW-0539">Nucleus</keyword>
<evidence type="ECO:0000313" key="6">
    <source>
        <dbReference type="Proteomes" id="UP000308768"/>
    </source>
</evidence>
<evidence type="ECO:0000313" key="5">
    <source>
        <dbReference type="EMBL" id="TKA78367.1"/>
    </source>
</evidence>